<comment type="caution">
    <text evidence="4">The sequence shown here is derived from an EMBL/GenBank/DDBJ whole genome shotgun (WGS) entry which is preliminary data.</text>
</comment>
<evidence type="ECO:0000313" key="4">
    <source>
        <dbReference type="EMBL" id="PWV58444.1"/>
    </source>
</evidence>
<dbReference type="GO" id="GO:0008146">
    <property type="term" value="F:sulfotransferase activity"/>
    <property type="evidence" value="ECO:0007669"/>
    <property type="project" value="InterPro"/>
</dbReference>
<dbReference type="InterPro" id="IPR027417">
    <property type="entry name" value="P-loop_NTPase"/>
</dbReference>
<evidence type="ECO:0000256" key="2">
    <source>
        <dbReference type="ARBA" id="ARBA00023180"/>
    </source>
</evidence>
<protein>
    <submittedName>
        <fullName evidence="4">Sulfotransferase family protein</fullName>
    </submittedName>
</protein>
<evidence type="ECO:0000256" key="1">
    <source>
        <dbReference type="ARBA" id="ARBA00022679"/>
    </source>
</evidence>
<organism evidence="4 5">
    <name type="scientific">Plasticicumulans acidivorans</name>
    <dbReference type="NCBI Taxonomy" id="886464"/>
    <lineage>
        <taxon>Bacteria</taxon>
        <taxon>Pseudomonadati</taxon>
        <taxon>Pseudomonadota</taxon>
        <taxon>Gammaproteobacteria</taxon>
        <taxon>Candidatus Competibacteraceae</taxon>
        <taxon>Plasticicumulans</taxon>
    </lineage>
</organism>
<accession>A0A317MPP1</accession>
<feature type="domain" description="Sulfotransferase" evidence="3">
    <location>
        <begin position="13"/>
        <end position="212"/>
    </location>
</feature>
<dbReference type="InterPro" id="IPR000863">
    <property type="entry name" value="Sulfotransferase_dom"/>
</dbReference>
<dbReference type="PANTHER" id="PTHR10605:SF56">
    <property type="entry name" value="BIFUNCTIONAL HEPARAN SULFATE N-DEACETYLASE_N-SULFOTRANSFERASE"/>
    <property type="match status" value="1"/>
</dbReference>
<proteinExistence type="predicted"/>
<dbReference type="Gene3D" id="3.40.50.300">
    <property type="entry name" value="P-loop containing nucleotide triphosphate hydrolases"/>
    <property type="match status" value="1"/>
</dbReference>
<evidence type="ECO:0000313" key="5">
    <source>
        <dbReference type="Proteomes" id="UP000246569"/>
    </source>
</evidence>
<name>A0A317MPP1_9GAMM</name>
<gene>
    <name evidence="4" type="ORF">C7443_1174</name>
</gene>
<reference evidence="4 5" key="1">
    <citation type="submission" date="2018-05" db="EMBL/GenBank/DDBJ databases">
        <title>Genomic Encyclopedia of Type Strains, Phase IV (KMG-IV): sequencing the most valuable type-strain genomes for metagenomic binning, comparative biology and taxonomic classification.</title>
        <authorList>
            <person name="Goeker M."/>
        </authorList>
    </citation>
    <scope>NUCLEOTIDE SEQUENCE [LARGE SCALE GENOMIC DNA]</scope>
    <source>
        <strain evidence="4 5">DSM 23606</strain>
    </source>
</reference>
<dbReference type="PANTHER" id="PTHR10605">
    <property type="entry name" value="HEPARAN SULFATE SULFOTRANSFERASE"/>
    <property type="match status" value="1"/>
</dbReference>
<dbReference type="AlphaFoldDB" id="A0A317MPP1"/>
<dbReference type="Pfam" id="PF00685">
    <property type="entry name" value="Sulfotransfer_1"/>
    <property type="match status" value="1"/>
</dbReference>
<keyword evidence="2" id="KW-0325">Glycoprotein</keyword>
<sequence length="302" mass="35222">MWNMRVEKNWAPNFIVVGAPKAGTTSLYYYLKQHPDVFLPEKKELHFFSHEEICFYTGGPGDAFIAREVCKSWIDYERHFRGAENFSARGDISPSYLIHSDTAERIFKSLGKVKIIILLRDPVEKIISQYTHLCASGRETLLLEEALEAESERYKMNWADFWWYKKSSFLTNNAEVFLKIFGAENVMFISSDEFKINTRDVLSRVANFININDSFEFALEQTFNVSGMPKSKIMASIFVKPNLFTSTLRRFIPSRIGAPVRRFIISLNKGGKPVVNEKTKEKLNEIFYEEKKRIKKMTNFYF</sequence>
<dbReference type="OrthoDB" id="9075305at2"/>
<evidence type="ECO:0000259" key="3">
    <source>
        <dbReference type="Pfam" id="PF00685"/>
    </source>
</evidence>
<keyword evidence="5" id="KW-1185">Reference proteome</keyword>
<dbReference type="EMBL" id="QGTJ01000017">
    <property type="protein sequence ID" value="PWV58444.1"/>
    <property type="molecule type" value="Genomic_DNA"/>
</dbReference>
<dbReference type="InterPro" id="IPR037359">
    <property type="entry name" value="NST/OST"/>
</dbReference>
<dbReference type="SUPFAM" id="SSF52540">
    <property type="entry name" value="P-loop containing nucleoside triphosphate hydrolases"/>
    <property type="match status" value="1"/>
</dbReference>
<dbReference type="Proteomes" id="UP000246569">
    <property type="component" value="Unassembled WGS sequence"/>
</dbReference>
<keyword evidence="1 4" id="KW-0808">Transferase</keyword>